<reference evidence="2 3" key="1">
    <citation type="submission" date="2019-06" db="EMBL/GenBank/DDBJ databases">
        <title>Draft genomes of female and male turbot (Scophthalmus maximus).</title>
        <authorList>
            <person name="Xu H."/>
            <person name="Xu X.-W."/>
            <person name="Shao C."/>
            <person name="Chen S."/>
        </authorList>
    </citation>
    <scope>NUCLEOTIDE SEQUENCE [LARGE SCALE GENOMIC DNA]</scope>
    <source>
        <strain evidence="2">Ysfricsl-2016a</strain>
        <tissue evidence="2">Blood</tissue>
    </source>
</reference>
<proteinExistence type="predicted"/>
<dbReference type="EMBL" id="VEVO01000012">
    <property type="protein sequence ID" value="KAF0033568.1"/>
    <property type="molecule type" value="Genomic_DNA"/>
</dbReference>
<dbReference type="Pfam" id="PF13843">
    <property type="entry name" value="DDE_Tnp_1_7"/>
    <property type="match status" value="1"/>
</dbReference>
<dbReference type="Proteomes" id="UP000438429">
    <property type="component" value="Unassembled WGS sequence"/>
</dbReference>
<name>A0A6A4SMZ5_SCOMX</name>
<comment type="caution">
    <text evidence="2">The sequence shown here is derived from an EMBL/GenBank/DDBJ whole genome shotgun (WGS) entry which is preliminary data.</text>
</comment>
<dbReference type="InterPro" id="IPR043502">
    <property type="entry name" value="DNA/RNA_pol_sf"/>
</dbReference>
<gene>
    <name evidence="2" type="ORF">F2P81_013634</name>
</gene>
<organism evidence="2 3">
    <name type="scientific">Scophthalmus maximus</name>
    <name type="common">Turbot</name>
    <name type="synonym">Psetta maxima</name>
    <dbReference type="NCBI Taxonomy" id="52904"/>
    <lineage>
        <taxon>Eukaryota</taxon>
        <taxon>Metazoa</taxon>
        <taxon>Chordata</taxon>
        <taxon>Craniata</taxon>
        <taxon>Vertebrata</taxon>
        <taxon>Euteleostomi</taxon>
        <taxon>Actinopterygii</taxon>
        <taxon>Neopterygii</taxon>
        <taxon>Teleostei</taxon>
        <taxon>Neoteleostei</taxon>
        <taxon>Acanthomorphata</taxon>
        <taxon>Carangaria</taxon>
        <taxon>Pleuronectiformes</taxon>
        <taxon>Pleuronectoidei</taxon>
        <taxon>Scophthalmidae</taxon>
        <taxon>Scophthalmus</taxon>
    </lineage>
</organism>
<sequence>MNPQHGAHRRGISECWSCSVHQSFQSHCVCIAQRTHQSSKLAKYGIKMWVVCESRSSYAWKMQVYTGEARLTVNPSKCQFAKTGTEYVCYIIRNRVIKDSDSQTPSHSVLCQPQTNTQLKSFLRMSAAVQLWGIPGTGFFGSDYCGSHITKAGFRPAQRKIRSGIVTGLNWNLW</sequence>
<accession>A0A6A4SMZ5</accession>
<dbReference type="AlphaFoldDB" id="A0A6A4SMZ5"/>
<evidence type="ECO:0000313" key="3">
    <source>
        <dbReference type="Proteomes" id="UP000438429"/>
    </source>
</evidence>
<evidence type="ECO:0000313" key="2">
    <source>
        <dbReference type="EMBL" id="KAF0033568.1"/>
    </source>
</evidence>
<dbReference type="SUPFAM" id="SSF56672">
    <property type="entry name" value="DNA/RNA polymerases"/>
    <property type="match status" value="1"/>
</dbReference>
<dbReference type="InterPro" id="IPR029526">
    <property type="entry name" value="PGBD"/>
</dbReference>
<feature type="domain" description="PiggyBac transposable element-derived protein" evidence="1">
    <location>
        <begin position="36"/>
        <end position="75"/>
    </location>
</feature>
<evidence type="ECO:0000259" key="1">
    <source>
        <dbReference type="Pfam" id="PF13843"/>
    </source>
</evidence>
<protein>
    <recommendedName>
        <fullName evidence="1">PiggyBac transposable element-derived protein domain-containing protein</fullName>
    </recommendedName>
</protein>